<dbReference type="PANTHER" id="PTHR30290:SF10">
    <property type="entry name" value="PERIPLASMIC OLIGOPEPTIDE-BINDING PROTEIN-RELATED"/>
    <property type="match status" value="1"/>
</dbReference>
<dbReference type="OrthoDB" id="9046151at2"/>
<evidence type="ECO:0000256" key="5">
    <source>
        <dbReference type="SAM" id="Phobius"/>
    </source>
</evidence>
<reference evidence="7 8" key="1">
    <citation type="submission" date="2019-11" db="EMBL/GenBank/DDBJ databases">
        <title>Draft genome of Amycolatopsis RM579.</title>
        <authorList>
            <person name="Duangmal K."/>
            <person name="Mingma R."/>
        </authorList>
    </citation>
    <scope>NUCLEOTIDE SEQUENCE [LARGE SCALE GENOMIC DNA]</scope>
    <source>
        <strain evidence="7 8">RM579</strain>
    </source>
</reference>
<feature type="transmembrane region" description="Helical" evidence="5">
    <location>
        <begin position="580"/>
        <end position="602"/>
    </location>
</feature>
<dbReference type="Pfam" id="PF00496">
    <property type="entry name" value="SBP_bac_5"/>
    <property type="match status" value="1"/>
</dbReference>
<gene>
    <name evidence="7" type="ORF">GKO32_20980</name>
</gene>
<dbReference type="GO" id="GO:0042597">
    <property type="term" value="C:periplasmic space"/>
    <property type="evidence" value="ECO:0007669"/>
    <property type="project" value="UniProtKB-ARBA"/>
</dbReference>
<evidence type="ECO:0000313" key="7">
    <source>
        <dbReference type="EMBL" id="MTD56429.1"/>
    </source>
</evidence>
<proteinExistence type="inferred from homology"/>
<evidence type="ECO:0000259" key="6">
    <source>
        <dbReference type="Pfam" id="PF00496"/>
    </source>
</evidence>
<dbReference type="Gene3D" id="3.10.105.10">
    <property type="entry name" value="Dipeptide-binding Protein, Domain 3"/>
    <property type="match status" value="1"/>
</dbReference>
<dbReference type="GO" id="GO:1904680">
    <property type="term" value="F:peptide transmembrane transporter activity"/>
    <property type="evidence" value="ECO:0007669"/>
    <property type="project" value="TreeGrafter"/>
</dbReference>
<dbReference type="CDD" id="cd08513">
    <property type="entry name" value="PBP2_thermophilic_Hb8_like"/>
    <property type="match status" value="1"/>
</dbReference>
<dbReference type="SUPFAM" id="SSF53850">
    <property type="entry name" value="Periplasmic binding protein-like II"/>
    <property type="match status" value="1"/>
</dbReference>
<evidence type="ECO:0000256" key="1">
    <source>
        <dbReference type="ARBA" id="ARBA00004196"/>
    </source>
</evidence>
<dbReference type="PIRSF" id="PIRSF002741">
    <property type="entry name" value="MppA"/>
    <property type="match status" value="1"/>
</dbReference>
<keyword evidence="5" id="KW-1133">Transmembrane helix</keyword>
<dbReference type="EMBL" id="WMBA01000034">
    <property type="protein sequence ID" value="MTD56429.1"/>
    <property type="molecule type" value="Genomic_DNA"/>
</dbReference>
<dbReference type="Proteomes" id="UP000440096">
    <property type="component" value="Unassembled WGS sequence"/>
</dbReference>
<dbReference type="InterPro" id="IPR000914">
    <property type="entry name" value="SBP_5_dom"/>
</dbReference>
<dbReference type="GO" id="GO:0043190">
    <property type="term" value="C:ATP-binding cassette (ABC) transporter complex"/>
    <property type="evidence" value="ECO:0007669"/>
    <property type="project" value="InterPro"/>
</dbReference>
<name>A0A6N7Z4Q9_9PSEU</name>
<feature type="domain" description="Solute-binding protein family 5" evidence="6">
    <location>
        <begin position="91"/>
        <end position="465"/>
    </location>
</feature>
<protein>
    <submittedName>
        <fullName evidence="7">ABC transporter substrate-binding protein</fullName>
    </submittedName>
</protein>
<accession>A0A6N7Z4Q9</accession>
<keyword evidence="8" id="KW-1185">Reference proteome</keyword>
<comment type="subcellular location">
    <subcellularLocation>
        <location evidence="1">Cell envelope</location>
    </subcellularLocation>
</comment>
<sequence length="612" mass="66187">MWLLSRLRGVAGRWDQVRVSTRWRAGVAVLAVTVMAGPVPAQAQQGAVLRVALVQDVDHLNPFLASFASSTMIGRLSWEFLTLPSAEDNTPSPGLAESWTTSADKLTWTYRIRQDVHWSDGEPVTAKDAAFTFNRIITDDKAQEANGTYVENFASVTAPDEHTLVITTKAPQASMTALDVPIVPEHVWAGIRDMEDPRTDSVPVVGVGDGPFLITEYRPNELVRLKANPEYWRGKARYDELQFITYKNADAAVNALRNDEVDLVNRLTSTQFDALTGQPGITTNKATGRRYRELLMNPGAQTLARRPIGDGNPALTDVRVRRAIAQAIDPRTLIDKVLGGDGRLGGGLLPTAYPKYHWDPADAQRYRFDPAAANAALDAAGYLRGADGSRTGRDGAPLRLRLLGKASEDFSQRAADYVVSWLGAIGIGVTKQLVSDNEVDDRTNAGTYDLAFSGWGTSPDPDYTLAKQSCGALPATSGSSSSASFFCDPQFDALYTQESAELDPARRADLVKQAQARYYDQVPSFVIDYDNPLEAYRSDRFTGFPQQPAHTGTIMEQSGYWGFYGAVPAAHSGGGNGLPAGAWAGIGAAVLVVVAIGGVAAARRRSSADDRE</sequence>
<keyword evidence="4" id="KW-0732">Signal</keyword>
<evidence type="ECO:0000256" key="3">
    <source>
        <dbReference type="ARBA" id="ARBA00022448"/>
    </source>
</evidence>
<dbReference type="GO" id="GO:0030313">
    <property type="term" value="C:cell envelope"/>
    <property type="evidence" value="ECO:0007669"/>
    <property type="project" value="UniProtKB-SubCell"/>
</dbReference>
<evidence type="ECO:0000256" key="2">
    <source>
        <dbReference type="ARBA" id="ARBA00005695"/>
    </source>
</evidence>
<dbReference type="AlphaFoldDB" id="A0A6N7Z4Q9"/>
<comment type="similarity">
    <text evidence="2">Belongs to the bacterial solute-binding protein 5 family.</text>
</comment>
<dbReference type="InterPro" id="IPR030678">
    <property type="entry name" value="Peptide/Ni-bd"/>
</dbReference>
<organism evidence="7 8">
    <name type="scientific">Amycolatopsis pithecellobii</name>
    <dbReference type="NCBI Taxonomy" id="664692"/>
    <lineage>
        <taxon>Bacteria</taxon>
        <taxon>Bacillati</taxon>
        <taxon>Actinomycetota</taxon>
        <taxon>Actinomycetes</taxon>
        <taxon>Pseudonocardiales</taxon>
        <taxon>Pseudonocardiaceae</taxon>
        <taxon>Amycolatopsis</taxon>
    </lineage>
</organism>
<dbReference type="InterPro" id="IPR039424">
    <property type="entry name" value="SBP_5"/>
</dbReference>
<evidence type="ECO:0000313" key="8">
    <source>
        <dbReference type="Proteomes" id="UP000440096"/>
    </source>
</evidence>
<comment type="caution">
    <text evidence="7">The sequence shown here is derived from an EMBL/GenBank/DDBJ whole genome shotgun (WGS) entry which is preliminary data.</text>
</comment>
<keyword evidence="3" id="KW-0813">Transport</keyword>
<dbReference type="GO" id="GO:0015833">
    <property type="term" value="P:peptide transport"/>
    <property type="evidence" value="ECO:0007669"/>
    <property type="project" value="TreeGrafter"/>
</dbReference>
<dbReference type="PANTHER" id="PTHR30290">
    <property type="entry name" value="PERIPLASMIC BINDING COMPONENT OF ABC TRANSPORTER"/>
    <property type="match status" value="1"/>
</dbReference>
<keyword evidence="5" id="KW-0812">Transmembrane</keyword>
<keyword evidence="5" id="KW-0472">Membrane</keyword>
<evidence type="ECO:0000256" key="4">
    <source>
        <dbReference type="ARBA" id="ARBA00022729"/>
    </source>
</evidence>
<dbReference type="Gene3D" id="3.40.190.10">
    <property type="entry name" value="Periplasmic binding protein-like II"/>
    <property type="match status" value="1"/>
</dbReference>